<evidence type="ECO:0000313" key="1">
    <source>
        <dbReference type="EMBL" id="UXZ97092.1"/>
    </source>
</evidence>
<protein>
    <submittedName>
        <fullName evidence="1">Uncharacterized protein</fullName>
    </submittedName>
</protein>
<gene>
    <name evidence="1" type="ORF">K3169_04060</name>
</gene>
<proteinExistence type="predicted"/>
<sequence length="226" mass="25016">MCDITLDAYVNARDFIMFDRRVDSTVKSDILSSTLYTQLAADNKVPSVSDYSRWRQTYLDAMTTFGWRLSTSKAYSHAPDTSVGFSVWTLITDIFARSCVARLPDAAPGLAALASPLLAQMRQREGTARIAHTTPIGLSSQQVQVSFVSAEHILYSVLVSINTTQPLDDHPLLKSLDPALIVGAIDVMFFSAELLDIHYEMYRDAFESALAERKKTLTVRVGVGDE</sequence>
<dbReference type="RefSeq" id="WP_263270096.1">
    <property type="nucleotide sequence ID" value="NZ_CP081201.1"/>
</dbReference>
<evidence type="ECO:0000313" key="2">
    <source>
        <dbReference type="Proteomes" id="UP001063228"/>
    </source>
</evidence>
<reference evidence="1" key="1">
    <citation type="submission" date="2021-08" db="EMBL/GenBank/DDBJ databases">
        <title>Complete genome sequence of Pseudomonas phytophila.</title>
        <authorList>
            <person name="Weir B.S."/>
            <person name="Templeton M.D."/>
            <person name="Arshed S."/>
            <person name="Andersen M.T."/>
            <person name="Jayaraman J."/>
        </authorList>
    </citation>
    <scope>NUCLEOTIDE SEQUENCE</scope>
    <source>
        <strain evidence="1">ICMP 23753</strain>
    </source>
</reference>
<name>A0ABY6FGT0_9PSED</name>
<keyword evidence="2" id="KW-1185">Reference proteome</keyword>
<accession>A0ABY6FGT0</accession>
<dbReference type="Proteomes" id="UP001063228">
    <property type="component" value="Chromosome"/>
</dbReference>
<dbReference type="EMBL" id="CP081201">
    <property type="protein sequence ID" value="UXZ97092.1"/>
    <property type="molecule type" value="Genomic_DNA"/>
</dbReference>
<organism evidence="1 2">
    <name type="scientific">Pseudomonas phytophila</name>
    <dbReference type="NCBI Taxonomy" id="2867264"/>
    <lineage>
        <taxon>Bacteria</taxon>
        <taxon>Pseudomonadati</taxon>
        <taxon>Pseudomonadota</taxon>
        <taxon>Gammaproteobacteria</taxon>
        <taxon>Pseudomonadales</taxon>
        <taxon>Pseudomonadaceae</taxon>
        <taxon>Pseudomonas</taxon>
    </lineage>
</organism>